<dbReference type="EMBL" id="JAJAUY010000009">
    <property type="protein sequence ID" value="MCB5178526.1"/>
    <property type="molecule type" value="Genomic_DNA"/>
</dbReference>
<organism evidence="2 3">
    <name type="scientific">Streptomyces antimicrobicus</name>
    <dbReference type="NCBI Taxonomy" id="2883108"/>
    <lineage>
        <taxon>Bacteria</taxon>
        <taxon>Bacillati</taxon>
        <taxon>Actinomycetota</taxon>
        <taxon>Actinomycetes</taxon>
        <taxon>Kitasatosporales</taxon>
        <taxon>Streptomycetaceae</taxon>
        <taxon>Streptomyces</taxon>
    </lineage>
</organism>
<reference evidence="2 3" key="1">
    <citation type="submission" date="2021-10" db="EMBL/GenBank/DDBJ databases">
        <title>Streptomyces sp. strain SMC 277, a novel streptomycete isolated from soil.</title>
        <authorList>
            <person name="Chanama M."/>
        </authorList>
    </citation>
    <scope>NUCLEOTIDE SEQUENCE [LARGE SCALE GENOMIC DNA]</scope>
    <source>
        <strain evidence="2 3">SMC 277</strain>
    </source>
</reference>
<evidence type="ECO:0000313" key="2">
    <source>
        <dbReference type="EMBL" id="MCB5178526.1"/>
    </source>
</evidence>
<feature type="compositionally biased region" description="Low complexity" evidence="1">
    <location>
        <begin position="34"/>
        <end position="66"/>
    </location>
</feature>
<feature type="region of interest" description="Disordered" evidence="1">
    <location>
        <begin position="29"/>
        <end position="68"/>
    </location>
</feature>
<dbReference type="PROSITE" id="PS51257">
    <property type="entry name" value="PROKAR_LIPOPROTEIN"/>
    <property type="match status" value="1"/>
</dbReference>
<accession>A0ABS8B1P7</accession>
<keyword evidence="3" id="KW-1185">Reference proteome</keyword>
<evidence type="ECO:0000313" key="3">
    <source>
        <dbReference type="Proteomes" id="UP001199054"/>
    </source>
</evidence>
<name>A0ABS8B1P7_9ACTN</name>
<dbReference type="RefSeq" id="WP_226725179.1">
    <property type="nucleotide sequence ID" value="NZ_JAJAUY010000009.1"/>
</dbReference>
<dbReference type="Pfam" id="PF18966">
    <property type="entry name" value="Lipoprotein_23"/>
    <property type="match status" value="1"/>
</dbReference>
<dbReference type="InterPro" id="IPR044058">
    <property type="entry name" value="Lipoprotein_23"/>
</dbReference>
<dbReference type="Proteomes" id="UP001199054">
    <property type="component" value="Unassembled WGS sequence"/>
</dbReference>
<gene>
    <name evidence="2" type="ORF">LG632_03860</name>
</gene>
<keyword evidence="2" id="KW-0449">Lipoprotein</keyword>
<evidence type="ECO:0000256" key="1">
    <source>
        <dbReference type="SAM" id="MobiDB-lite"/>
    </source>
</evidence>
<comment type="caution">
    <text evidence="2">The sequence shown here is derived from an EMBL/GenBank/DDBJ whole genome shotgun (WGS) entry which is preliminary data.</text>
</comment>
<sequence length="219" mass="21317">MRWRSGVRGLGVVLAVGVLGTVGSGCSGAKGADPGASQASSSTASGPASAGPGGSAAPDGSAAPAGGTVGAQGSACPLPVGFSVARGWKAKGVDARFEQGGLVLGCEVDAKPAGHVGFLRVWVADRAPGDARVVLQNFLATVKATGTPSVTDTTAGALPAVEALYEATGVDGPKQERALAVLTPSGAAVVLHLGGLDTAEHRAMLPAYQLARQSLTAAP</sequence>
<proteinExistence type="predicted"/>
<protein>
    <submittedName>
        <fullName evidence="2">Lipoprotein</fullName>
    </submittedName>
</protein>